<organism evidence="2 3">
    <name type="scientific">Stereocaulon virgatum</name>
    <dbReference type="NCBI Taxonomy" id="373712"/>
    <lineage>
        <taxon>Eukaryota</taxon>
        <taxon>Fungi</taxon>
        <taxon>Dikarya</taxon>
        <taxon>Ascomycota</taxon>
        <taxon>Pezizomycotina</taxon>
        <taxon>Lecanoromycetes</taxon>
        <taxon>OSLEUM clade</taxon>
        <taxon>Lecanoromycetidae</taxon>
        <taxon>Lecanorales</taxon>
        <taxon>Lecanorineae</taxon>
        <taxon>Stereocaulaceae</taxon>
        <taxon>Stereocaulon</taxon>
    </lineage>
</organism>
<keyword evidence="3" id="KW-1185">Reference proteome</keyword>
<evidence type="ECO:0000313" key="2">
    <source>
        <dbReference type="EMBL" id="KAL2039361.1"/>
    </source>
</evidence>
<gene>
    <name evidence="2" type="ORF">N7G274_008029</name>
</gene>
<name>A0ABR4A335_9LECA</name>
<accession>A0ABR4A335</accession>
<reference evidence="2 3" key="1">
    <citation type="submission" date="2024-09" db="EMBL/GenBank/DDBJ databases">
        <title>Rethinking Asexuality: The Enigmatic Case of Functional Sexual Genes in Lepraria (Stereocaulaceae).</title>
        <authorList>
            <person name="Doellman M."/>
            <person name="Sun Y."/>
            <person name="Barcenas-Pena A."/>
            <person name="Lumbsch H.T."/>
            <person name="Grewe F."/>
        </authorList>
    </citation>
    <scope>NUCLEOTIDE SEQUENCE [LARGE SCALE GENOMIC DNA]</scope>
    <source>
        <strain evidence="2 3">Mercado 3170</strain>
    </source>
</reference>
<proteinExistence type="predicted"/>
<comment type="caution">
    <text evidence="2">The sequence shown here is derived from an EMBL/GenBank/DDBJ whole genome shotgun (WGS) entry which is preliminary data.</text>
</comment>
<dbReference type="Gene3D" id="2.170.150.70">
    <property type="match status" value="1"/>
</dbReference>
<dbReference type="Proteomes" id="UP001590950">
    <property type="component" value="Unassembled WGS sequence"/>
</dbReference>
<evidence type="ECO:0000256" key="1">
    <source>
        <dbReference type="SAM" id="MobiDB-lite"/>
    </source>
</evidence>
<feature type="region of interest" description="Disordered" evidence="1">
    <location>
        <begin position="128"/>
        <end position="151"/>
    </location>
</feature>
<evidence type="ECO:0008006" key="4">
    <source>
        <dbReference type="Google" id="ProtNLM"/>
    </source>
</evidence>
<protein>
    <recommendedName>
        <fullName evidence="4">CENP-V/GFA domain-containing protein</fullName>
    </recommendedName>
</protein>
<feature type="compositionally biased region" description="Basic and acidic residues" evidence="1">
    <location>
        <begin position="137"/>
        <end position="146"/>
    </location>
</feature>
<dbReference type="EMBL" id="JBEFKJ010000026">
    <property type="protein sequence ID" value="KAL2039361.1"/>
    <property type="molecule type" value="Genomic_DNA"/>
</dbReference>
<evidence type="ECO:0000313" key="3">
    <source>
        <dbReference type="Proteomes" id="UP001590950"/>
    </source>
</evidence>
<sequence length="228" mass="25768">MDLKTPLRGACSCGRNHYFIAIPSNPYQTLQVIFDDSEEHSRALSLRVPLTQIRSQTYAFYSDETPNTIRRVFTPYHAPHTKRHFCGMCGTSLSRWSEESPEEAELIYVNLKTLKSEDVDRLQDAGFLSGLSEDESERPHESDKGSRKVTSIGQGREVRGNPWFEEMIQGSELGRFRRRRGGETSLDGKTKVEWEITEFETGEGDEGAIVTGKRKLGSLGNDVEMRSG</sequence>